<dbReference type="EMBL" id="AC099041">
    <property type="protein sequence ID" value="AAR87159.1"/>
    <property type="molecule type" value="Genomic_DNA"/>
</dbReference>
<name>Q10J65_ORYSJ</name>
<dbReference type="AlphaFoldDB" id="Q10J65"/>
<evidence type="ECO:0000313" key="2">
    <source>
        <dbReference type="EMBL" id="AAR87159.1"/>
    </source>
</evidence>
<feature type="compositionally biased region" description="Low complexity" evidence="1">
    <location>
        <begin position="98"/>
        <end position="107"/>
    </location>
</feature>
<gene>
    <name evidence="2" type="ORF">OSJNBa0036E17.7</name>
    <name evidence="3" type="ORF">OSJNBb0031F05.24</name>
</gene>
<reference evidence="3" key="1">
    <citation type="submission" date="2004-01" db="EMBL/GenBank/DDBJ databases">
        <authorList>
            <person name="Buell R."/>
        </authorList>
    </citation>
    <scope>NUCLEOTIDE SEQUENCE</scope>
</reference>
<reference evidence="2" key="3">
    <citation type="submission" date="2006-01" db="EMBL/GenBank/DDBJ databases">
        <title>Oryza sativa chromosome 3 BAC OSJNBa0036E17 genomic sequence.</title>
        <authorList>
            <person name="Buell C.R."/>
            <person name="Yuan Q."/>
            <person name="Ouyang S."/>
            <person name="Liu J."/>
            <person name="Gansberger K."/>
            <person name="Jones K.M."/>
            <person name="Overton II L.L."/>
            <person name="Tsitrin T."/>
            <person name="Kim M.M."/>
            <person name="Bera J.J."/>
            <person name="Jin S.S."/>
            <person name="Fadrosh D.W."/>
            <person name="Tallon L.J."/>
            <person name="Koo H."/>
            <person name="Zismann V."/>
            <person name="Hsiao J."/>
            <person name="Blunt S."/>
            <person name="Vanaken S.S."/>
            <person name="Riedmuller S.B."/>
            <person name="Utterback T.T."/>
            <person name="Feldblyum T.V."/>
            <person name="Yang Q.Q."/>
            <person name="Haas B.J."/>
            <person name="Suh B.B."/>
            <person name="Peterson J.J."/>
            <person name="Quackenbush J."/>
            <person name="White O."/>
            <person name="Salzberg S.L."/>
            <person name="Fraser C.M."/>
        </authorList>
    </citation>
    <scope>NUCLEOTIDE SEQUENCE</scope>
</reference>
<evidence type="ECO:0000256" key="1">
    <source>
        <dbReference type="SAM" id="MobiDB-lite"/>
    </source>
</evidence>
<sequence length="196" mass="20012">MKHVFESLSSYGDKVIATGLPASPGAAVGQIVFTADDAEAWHAQGKSVILVRTGIGLSVPPGFTVSTEACQQWTHVDHTSSSLTSSLYPLSPSSLSPADGAGWAAAGAGDGGAEPRSEAARRPAGEKSRRGGGRRGVGRRPLGAEEPPVARGRLRVRAGVHLDVGVAVGDQGLEVGLLVAGDEAERAQARAPLRPP</sequence>
<dbReference type="PANTHER" id="PTHR22931:SF39">
    <property type="entry name" value="PYRUVATE, PHOSPHATE DIKINASE 2"/>
    <property type="match status" value="1"/>
</dbReference>
<evidence type="ECO:0000313" key="4">
    <source>
        <dbReference type="Proteomes" id="UP000000763"/>
    </source>
</evidence>
<reference evidence="3" key="4">
    <citation type="submission" date="2006-01" db="EMBL/GenBank/DDBJ databases">
        <title>Oryza sativa chromosome 3 BAC OSJNBb0031F05 genomic sequence.</title>
        <authorList>
            <person name="Buell C.R."/>
            <person name="Yuan Q."/>
            <person name="Ouyang S."/>
            <person name="Liu J."/>
            <person name="Gansberger K."/>
            <person name="Jones K.M."/>
            <person name="Overton II L.L."/>
            <person name="Tsitrin T."/>
            <person name="Kim M.M."/>
            <person name="Bera J.J."/>
            <person name="Jin S.S."/>
            <person name="Fadrosh D.W."/>
            <person name="Tallon L.J."/>
            <person name="Koo H."/>
            <person name="Zismann V."/>
            <person name="Hsiao J."/>
            <person name="Blunt S."/>
            <person name="Vanaken S.S."/>
            <person name="Riedmuller S.B."/>
            <person name="Utterback T.T."/>
            <person name="Feldblyum T.V."/>
            <person name="Yang Q.Q."/>
            <person name="Haas B.J."/>
            <person name="Suh B.B."/>
            <person name="Peterson J.J."/>
            <person name="Quackenbush J."/>
            <person name="White O."/>
            <person name="Salzberg S.L."/>
            <person name="Fraser C.M."/>
        </authorList>
    </citation>
    <scope>NUCLEOTIDE SEQUENCE</scope>
</reference>
<reference evidence="4" key="5">
    <citation type="journal article" date="2008" name="Nucleic Acids Res.">
        <title>The rice annotation project database (RAP-DB): 2008 update.</title>
        <authorList>
            <consortium name="The rice annotation project (RAP)"/>
        </authorList>
    </citation>
    <scope>GENOME REANNOTATION</scope>
    <source>
        <strain evidence="4">cv. Nipponbare</strain>
    </source>
</reference>
<dbReference type="GO" id="GO:0050242">
    <property type="term" value="F:pyruvate, phosphate dikinase activity"/>
    <property type="evidence" value="ECO:0007669"/>
    <property type="project" value="InterPro"/>
</dbReference>
<feature type="compositionally biased region" description="Basic and acidic residues" evidence="1">
    <location>
        <begin position="113"/>
        <end position="129"/>
    </location>
</feature>
<protein>
    <submittedName>
        <fullName evidence="3">Uncharacterized protein</fullName>
    </submittedName>
</protein>
<dbReference type="SUPFAM" id="SSF52009">
    <property type="entry name" value="Phosphohistidine domain"/>
    <property type="match status" value="1"/>
</dbReference>
<feature type="region of interest" description="Disordered" evidence="1">
    <location>
        <begin position="98"/>
        <end position="152"/>
    </location>
</feature>
<accession>Q10J65</accession>
<dbReference type="PANTHER" id="PTHR22931">
    <property type="entry name" value="PHOSPHOENOLPYRUVATE DIKINASE-RELATED"/>
    <property type="match status" value="1"/>
</dbReference>
<dbReference type="Proteomes" id="UP000000763">
    <property type="component" value="Chromosome 3"/>
</dbReference>
<dbReference type="Gene3D" id="3.50.30.10">
    <property type="entry name" value="Phosphohistidine domain"/>
    <property type="match status" value="1"/>
</dbReference>
<dbReference type="InterPro" id="IPR010121">
    <property type="entry name" value="Pyruvate_phosphate_dikinase"/>
</dbReference>
<proteinExistence type="predicted"/>
<dbReference type="InterPro" id="IPR036637">
    <property type="entry name" value="Phosphohistidine_dom_sf"/>
</dbReference>
<dbReference type="EMBL" id="AC133861">
    <property type="protein sequence ID" value="AAS07299.1"/>
    <property type="molecule type" value="Genomic_DNA"/>
</dbReference>
<organism evidence="3 4">
    <name type="scientific">Oryza sativa subsp. japonica</name>
    <name type="common">Rice</name>
    <dbReference type="NCBI Taxonomy" id="39947"/>
    <lineage>
        <taxon>Eukaryota</taxon>
        <taxon>Viridiplantae</taxon>
        <taxon>Streptophyta</taxon>
        <taxon>Embryophyta</taxon>
        <taxon>Tracheophyta</taxon>
        <taxon>Spermatophyta</taxon>
        <taxon>Magnoliopsida</taxon>
        <taxon>Liliopsida</taxon>
        <taxon>Poales</taxon>
        <taxon>Poaceae</taxon>
        <taxon>BOP clade</taxon>
        <taxon>Oryzoideae</taxon>
        <taxon>Oryzeae</taxon>
        <taxon>Oryzinae</taxon>
        <taxon>Oryza</taxon>
        <taxon>Oryza sativa</taxon>
    </lineage>
</organism>
<reference evidence="4" key="2">
    <citation type="journal article" date="2005" name="Nature">
        <title>The map-based sequence of the rice genome.</title>
        <authorList>
            <consortium name="International rice genome sequencing project (IRGSP)"/>
            <person name="Matsumoto T."/>
            <person name="Wu J."/>
            <person name="Kanamori H."/>
            <person name="Katayose Y."/>
            <person name="Fujisawa M."/>
            <person name="Namiki N."/>
            <person name="Mizuno H."/>
            <person name="Yamamoto K."/>
            <person name="Antonio B.A."/>
            <person name="Baba T."/>
            <person name="Sakata K."/>
            <person name="Nagamura Y."/>
            <person name="Aoki H."/>
            <person name="Arikawa K."/>
            <person name="Arita K."/>
            <person name="Bito T."/>
            <person name="Chiden Y."/>
            <person name="Fujitsuka N."/>
            <person name="Fukunaka R."/>
            <person name="Hamada M."/>
            <person name="Harada C."/>
            <person name="Hayashi A."/>
            <person name="Hijishita S."/>
            <person name="Honda M."/>
            <person name="Hosokawa S."/>
            <person name="Ichikawa Y."/>
            <person name="Idonuma A."/>
            <person name="Iijima M."/>
            <person name="Ikeda M."/>
            <person name="Ikeno M."/>
            <person name="Ito K."/>
            <person name="Ito S."/>
            <person name="Ito T."/>
            <person name="Ito Y."/>
            <person name="Ito Y."/>
            <person name="Iwabuchi A."/>
            <person name="Kamiya K."/>
            <person name="Karasawa W."/>
            <person name="Kurita K."/>
            <person name="Katagiri S."/>
            <person name="Kikuta A."/>
            <person name="Kobayashi H."/>
            <person name="Kobayashi N."/>
            <person name="Machita K."/>
            <person name="Maehara T."/>
            <person name="Masukawa M."/>
            <person name="Mizubayashi T."/>
            <person name="Mukai Y."/>
            <person name="Nagasaki H."/>
            <person name="Nagata Y."/>
            <person name="Naito S."/>
            <person name="Nakashima M."/>
            <person name="Nakama Y."/>
            <person name="Nakamichi Y."/>
            <person name="Nakamura M."/>
            <person name="Meguro A."/>
            <person name="Negishi M."/>
            <person name="Ohta I."/>
            <person name="Ohta T."/>
            <person name="Okamoto M."/>
            <person name="Ono N."/>
            <person name="Saji S."/>
            <person name="Sakaguchi M."/>
            <person name="Sakai K."/>
            <person name="Shibata M."/>
            <person name="Shimokawa T."/>
            <person name="Song J."/>
            <person name="Takazaki Y."/>
            <person name="Terasawa K."/>
            <person name="Tsugane M."/>
            <person name="Tsuji K."/>
            <person name="Ueda S."/>
            <person name="Waki K."/>
            <person name="Yamagata H."/>
            <person name="Yamamoto M."/>
            <person name="Yamamoto S."/>
            <person name="Yamane H."/>
            <person name="Yoshiki S."/>
            <person name="Yoshihara R."/>
            <person name="Yukawa K."/>
            <person name="Zhong H."/>
            <person name="Yano M."/>
            <person name="Yuan Q."/>
            <person name="Ouyang S."/>
            <person name="Liu J."/>
            <person name="Jones K.M."/>
            <person name="Gansberger K."/>
            <person name="Moffat K."/>
            <person name="Hill J."/>
            <person name="Bera J."/>
            <person name="Fadrosh D."/>
            <person name="Jin S."/>
            <person name="Johri S."/>
            <person name="Kim M."/>
            <person name="Overton L."/>
            <person name="Reardon M."/>
            <person name="Tsitrin T."/>
            <person name="Vuong H."/>
            <person name="Weaver B."/>
            <person name="Ciecko A."/>
            <person name="Tallon L."/>
            <person name="Jackson J."/>
            <person name="Pai G."/>
            <person name="Aken S.V."/>
            <person name="Utterback T."/>
            <person name="Reidmuller S."/>
            <person name="Feldblyum T."/>
            <person name="Hsiao J."/>
            <person name="Zismann V."/>
            <person name="Iobst S."/>
            <person name="de Vazeille A.R."/>
            <person name="Buell C.R."/>
            <person name="Ying K."/>
            <person name="Li Y."/>
            <person name="Lu T."/>
            <person name="Huang Y."/>
            <person name="Zhao Q."/>
            <person name="Feng Q."/>
            <person name="Zhang L."/>
            <person name="Zhu J."/>
            <person name="Weng Q."/>
            <person name="Mu J."/>
            <person name="Lu Y."/>
            <person name="Fan D."/>
            <person name="Liu Y."/>
            <person name="Guan J."/>
            <person name="Zhang Y."/>
            <person name="Yu S."/>
            <person name="Liu X."/>
            <person name="Zhang Y."/>
            <person name="Hong G."/>
            <person name="Han B."/>
            <person name="Choisne N."/>
            <person name="Demange N."/>
            <person name="Orjeda G."/>
            <person name="Samain S."/>
            <person name="Cattolico L."/>
            <person name="Pelletier E."/>
            <person name="Couloux A."/>
            <person name="Segurens B."/>
            <person name="Wincker P."/>
            <person name="D'Hont A."/>
            <person name="Scarpelli C."/>
            <person name="Weissenbach J."/>
            <person name="Salanoubat M."/>
            <person name="Quetier F."/>
            <person name="Yu Y."/>
            <person name="Kim H.R."/>
            <person name="Rambo T."/>
            <person name="Currie J."/>
            <person name="Collura K."/>
            <person name="Luo M."/>
            <person name="Yang T."/>
            <person name="Ammiraju J.S.S."/>
            <person name="Engler F."/>
            <person name="Soderlund C."/>
            <person name="Wing R.A."/>
            <person name="Palmer L.E."/>
            <person name="de la Bastide M."/>
            <person name="Spiegel L."/>
            <person name="Nascimento L."/>
            <person name="Zutavern T."/>
            <person name="O'Shaughnessy A."/>
            <person name="Dike S."/>
            <person name="Dedhia N."/>
            <person name="Preston R."/>
            <person name="Balija V."/>
            <person name="McCombie W.R."/>
            <person name="Chow T."/>
            <person name="Chen H."/>
            <person name="Chung M."/>
            <person name="Chen C."/>
            <person name="Shaw J."/>
            <person name="Wu H."/>
            <person name="Hsiao K."/>
            <person name="Chao Y."/>
            <person name="Chu M."/>
            <person name="Cheng C."/>
            <person name="Hour A."/>
            <person name="Lee P."/>
            <person name="Lin S."/>
            <person name="Lin Y."/>
            <person name="Liou J."/>
            <person name="Liu S."/>
            <person name="Hsing Y."/>
            <person name="Raghuvanshi S."/>
            <person name="Mohanty A."/>
            <person name="Bharti A.K."/>
            <person name="Gaur A."/>
            <person name="Gupta V."/>
            <person name="Kumar D."/>
            <person name="Ravi V."/>
            <person name="Vij S."/>
            <person name="Kapur A."/>
            <person name="Khurana P."/>
            <person name="Khurana P."/>
            <person name="Khurana J.P."/>
            <person name="Tyagi A.K."/>
            <person name="Gaikwad K."/>
            <person name="Singh A."/>
            <person name="Dalal V."/>
            <person name="Srivastava S."/>
            <person name="Dixit A."/>
            <person name="Pal A.K."/>
            <person name="Ghazi I.A."/>
            <person name="Yadav M."/>
            <person name="Pandit A."/>
            <person name="Bhargava A."/>
            <person name="Sureshbabu K."/>
            <person name="Batra K."/>
            <person name="Sharma T.R."/>
            <person name="Mohapatra T."/>
            <person name="Singh N.K."/>
            <person name="Messing J."/>
            <person name="Nelson A.B."/>
            <person name="Fuks G."/>
            <person name="Kavchok S."/>
            <person name="Keizer G."/>
            <person name="Linton E."/>
            <person name="Llaca V."/>
            <person name="Song R."/>
            <person name="Tanyolac B."/>
            <person name="Young S."/>
            <person name="Ho-Il K."/>
            <person name="Hahn J.H."/>
            <person name="Sangsakoo G."/>
            <person name="Vanavichit A."/>
            <person name="de Mattos Luiz.A.T."/>
            <person name="Zimmer P.D."/>
            <person name="Malone G."/>
            <person name="Dellagostin O."/>
            <person name="de Oliveira A.C."/>
            <person name="Bevan M."/>
            <person name="Bancroft I."/>
            <person name="Minx P."/>
            <person name="Cordum H."/>
            <person name="Wilson R."/>
            <person name="Cheng Z."/>
            <person name="Jin W."/>
            <person name="Jiang J."/>
            <person name="Leong S.A."/>
            <person name="Iwama H."/>
            <person name="Gojobori T."/>
            <person name="Itoh T."/>
            <person name="Niimura Y."/>
            <person name="Fujii Y."/>
            <person name="Habara T."/>
            <person name="Sakai H."/>
            <person name="Sato Y."/>
            <person name="Wilson G."/>
            <person name="Kumar K."/>
            <person name="McCouch S."/>
            <person name="Juretic N."/>
            <person name="Hoen D."/>
            <person name="Wright S."/>
            <person name="Bruskiewich R."/>
            <person name="Bureau T."/>
            <person name="Miyao A."/>
            <person name="Hirochika H."/>
            <person name="Nishikawa T."/>
            <person name="Kadowaki K."/>
            <person name="Sugiura M."/>
            <person name="Burr B."/>
            <person name="Sasaki T."/>
        </authorList>
    </citation>
    <scope>NUCLEOTIDE SEQUENCE [LARGE SCALE GENOMIC DNA]</scope>
    <source>
        <strain evidence="4">cv. Nipponbare</strain>
    </source>
</reference>
<evidence type="ECO:0000313" key="3">
    <source>
        <dbReference type="EMBL" id="AAS07299.1"/>
    </source>
</evidence>